<keyword evidence="2" id="KW-1185">Reference proteome</keyword>
<evidence type="ECO:0000313" key="2">
    <source>
        <dbReference type="Proteomes" id="UP000054805"/>
    </source>
</evidence>
<dbReference type="AlphaFoldDB" id="A0A0V1GAH9"/>
<protein>
    <submittedName>
        <fullName evidence="1">Uncharacterized protein</fullName>
    </submittedName>
</protein>
<gene>
    <name evidence="1" type="ORF">T4B_2536</name>
</gene>
<sequence length="33" mass="3668">MPTLATIYTPTTGQEKAFFTNMDVMGINRFGTI</sequence>
<name>A0A0V1GAH9_TRIPS</name>
<comment type="caution">
    <text evidence="1">The sequence shown here is derived from an EMBL/GenBank/DDBJ whole genome shotgun (WGS) entry which is preliminary data.</text>
</comment>
<organism evidence="1 2">
    <name type="scientific">Trichinella pseudospiralis</name>
    <name type="common">Parasitic roundworm</name>
    <dbReference type="NCBI Taxonomy" id="6337"/>
    <lineage>
        <taxon>Eukaryota</taxon>
        <taxon>Metazoa</taxon>
        <taxon>Ecdysozoa</taxon>
        <taxon>Nematoda</taxon>
        <taxon>Enoplea</taxon>
        <taxon>Dorylaimia</taxon>
        <taxon>Trichinellida</taxon>
        <taxon>Trichinellidae</taxon>
        <taxon>Trichinella</taxon>
    </lineage>
</organism>
<accession>A0A0V1GAH9</accession>
<proteinExistence type="predicted"/>
<evidence type="ECO:0000313" key="1">
    <source>
        <dbReference type="EMBL" id="KRY94579.1"/>
    </source>
</evidence>
<dbReference type="EMBL" id="JYDS01005189">
    <property type="protein sequence ID" value="KRY94579.1"/>
    <property type="molecule type" value="Genomic_DNA"/>
</dbReference>
<dbReference type="Proteomes" id="UP000054805">
    <property type="component" value="Unassembled WGS sequence"/>
</dbReference>
<reference evidence="1 2" key="1">
    <citation type="submission" date="2015-01" db="EMBL/GenBank/DDBJ databases">
        <title>Evolution of Trichinella species and genotypes.</title>
        <authorList>
            <person name="Korhonen P.K."/>
            <person name="Edoardo P."/>
            <person name="Giuseppe L.R."/>
            <person name="Gasser R.B."/>
        </authorList>
    </citation>
    <scope>NUCLEOTIDE SEQUENCE [LARGE SCALE GENOMIC DNA]</scope>
    <source>
        <strain evidence="1">ISS588</strain>
    </source>
</reference>